<evidence type="ECO:0008006" key="3">
    <source>
        <dbReference type="Google" id="ProtNLM"/>
    </source>
</evidence>
<dbReference type="EMBL" id="BLAY01000044">
    <property type="protein sequence ID" value="GET38403.1"/>
    <property type="molecule type" value="Genomic_DNA"/>
</dbReference>
<name>A0AAV3X8B4_9CYAN</name>
<evidence type="ECO:0000313" key="1">
    <source>
        <dbReference type="EMBL" id="GET38403.1"/>
    </source>
</evidence>
<organism evidence="1 2">
    <name type="scientific">Microseira wollei NIES-4236</name>
    <dbReference type="NCBI Taxonomy" id="2530354"/>
    <lineage>
        <taxon>Bacteria</taxon>
        <taxon>Bacillati</taxon>
        <taxon>Cyanobacteriota</taxon>
        <taxon>Cyanophyceae</taxon>
        <taxon>Oscillatoriophycideae</taxon>
        <taxon>Aerosakkonematales</taxon>
        <taxon>Aerosakkonemataceae</taxon>
        <taxon>Microseira</taxon>
    </lineage>
</organism>
<protein>
    <recommendedName>
        <fullName evidence="3">Transposase</fullName>
    </recommendedName>
</protein>
<dbReference type="Proteomes" id="UP001050975">
    <property type="component" value="Unassembled WGS sequence"/>
</dbReference>
<accession>A0AAV3X8B4</accession>
<sequence>MGELFRCTRSILIKFIKVVLKAGNPKQIDVAKIFGVGVRVFLGWGTGIYGGGVLVFL</sequence>
<dbReference type="AlphaFoldDB" id="A0AAV3X8B4"/>
<evidence type="ECO:0000313" key="2">
    <source>
        <dbReference type="Proteomes" id="UP001050975"/>
    </source>
</evidence>
<keyword evidence="2" id="KW-1185">Reference proteome</keyword>
<proteinExistence type="predicted"/>
<gene>
    <name evidence="1" type="ORF">MiSe_31610</name>
</gene>
<comment type="caution">
    <text evidence="1">The sequence shown here is derived from an EMBL/GenBank/DDBJ whole genome shotgun (WGS) entry which is preliminary data.</text>
</comment>
<reference evidence="1" key="1">
    <citation type="submission" date="2019-10" db="EMBL/GenBank/DDBJ databases">
        <title>Draft genome sequece of Microseira wollei NIES-4236.</title>
        <authorList>
            <person name="Yamaguchi H."/>
            <person name="Suzuki S."/>
            <person name="Kawachi M."/>
        </authorList>
    </citation>
    <scope>NUCLEOTIDE SEQUENCE</scope>
    <source>
        <strain evidence="1">NIES-4236</strain>
    </source>
</reference>